<accession>A0A5D4RJ93</accession>
<dbReference type="RefSeq" id="WP_148973727.1">
    <property type="nucleotide sequence ID" value="NZ_VTER01000003.1"/>
</dbReference>
<dbReference type="EMBL" id="VTER01000003">
    <property type="protein sequence ID" value="TYS49884.1"/>
    <property type="molecule type" value="Genomic_DNA"/>
</dbReference>
<proteinExistence type="predicted"/>
<organism evidence="2 3">
    <name type="scientific">Bacillus infantis</name>
    <dbReference type="NCBI Taxonomy" id="324767"/>
    <lineage>
        <taxon>Bacteria</taxon>
        <taxon>Bacillati</taxon>
        <taxon>Bacillota</taxon>
        <taxon>Bacilli</taxon>
        <taxon>Bacillales</taxon>
        <taxon>Bacillaceae</taxon>
        <taxon>Bacillus</taxon>
    </lineage>
</organism>
<evidence type="ECO:0000313" key="2">
    <source>
        <dbReference type="EMBL" id="TYS49884.1"/>
    </source>
</evidence>
<feature type="transmembrane region" description="Helical" evidence="1">
    <location>
        <begin position="261"/>
        <end position="279"/>
    </location>
</feature>
<keyword evidence="1" id="KW-0472">Membrane</keyword>
<keyword evidence="1" id="KW-1133">Transmembrane helix</keyword>
<feature type="transmembrane region" description="Helical" evidence="1">
    <location>
        <begin position="36"/>
        <end position="56"/>
    </location>
</feature>
<evidence type="ECO:0000256" key="1">
    <source>
        <dbReference type="SAM" id="Phobius"/>
    </source>
</evidence>
<evidence type="ECO:0000313" key="3">
    <source>
        <dbReference type="Proteomes" id="UP000322139"/>
    </source>
</evidence>
<dbReference type="InterPro" id="IPR036259">
    <property type="entry name" value="MFS_trans_sf"/>
</dbReference>
<dbReference type="SUPFAM" id="SSF103473">
    <property type="entry name" value="MFS general substrate transporter"/>
    <property type="match status" value="1"/>
</dbReference>
<sequence length="428" mass="47273">MAGNKWQPYMTLISEAALASMLLCPVFMPSGDMLPVVYSFSILAASAVLYFFLLNAGSSRGSLLFFAAVLPFIFIAGTLLGFSWFALLCFGVLVFWRTEAAYKDPEGSSGSNLFLLVFSGGFAVILAAVFLDRTWIGKLVWMVVLQEAFIITAGFFSRLAASGTSRKNKGLLIRDFVLAMLGIFAIGAAAVAAIPAVSGLFFSMMRGVAYLFGAAASPFFQWAEKRDWSVSLNEEPESQDQQLDASREQPLMEEQGQGFEMVLAAAAAAGLIFIMYYLYKKRKKTSGNAMQDKEKSYITAEREPGGDGGMDRGKKRTEAPLDPVRREIYQLESYSGKLQLGRRQSESFPEWMNRIGLHVDPITSSIYEKVRYGEKLADAAEAAAFLKEIALLKKDLKRVHLHLVKEGELSSGRFLGIFQKKQLKGRKS</sequence>
<name>A0A5D4RJ93_9BACI</name>
<protein>
    <recommendedName>
        <fullName evidence="4">DUF4129 domain-containing protein</fullName>
    </recommendedName>
</protein>
<gene>
    <name evidence="2" type="ORF">FZD51_04780</name>
</gene>
<feature type="transmembrane region" description="Helical" evidence="1">
    <location>
        <begin position="63"/>
        <end position="93"/>
    </location>
</feature>
<keyword evidence="1" id="KW-0812">Transmembrane</keyword>
<feature type="transmembrane region" description="Helical" evidence="1">
    <location>
        <begin position="139"/>
        <end position="156"/>
    </location>
</feature>
<comment type="caution">
    <text evidence="2">The sequence shown here is derived from an EMBL/GenBank/DDBJ whole genome shotgun (WGS) entry which is preliminary data.</text>
</comment>
<feature type="transmembrane region" description="Helical" evidence="1">
    <location>
        <begin position="176"/>
        <end position="200"/>
    </location>
</feature>
<reference evidence="2 3" key="1">
    <citation type="submission" date="2019-08" db="EMBL/GenBank/DDBJ databases">
        <title>Bacillus genomes from the desert of Cuatro Cienegas, Coahuila.</title>
        <authorList>
            <person name="Olmedo-Alvarez G."/>
        </authorList>
    </citation>
    <scope>NUCLEOTIDE SEQUENCE [LARGE SCALE GENOMIC DNA]</scope>
    <source>
        <strain evidence="2 3">CH446_14T</strain>
    </source>
</reference>
<dbReference type="Proteomes" id="UP000322139">
    <property type="component" value="Unassembled WGS sequence"/>
</dbReference>
<evidence type="ECO:0008006" key="4">
    <source>
        <dbReference type="Google" id="ProtNLM"/>
    </source>
</evidence>
<dbReference type="AlphaFoldDB" id="A0A5D4RJ93"/>
<feature type="transmembrane region" description="Helical" evidence="1">
    <location>
        <begin position="113"/>
        <end position="132"/>
    </location>
</feature>